<feature type="signal peptide" evidence="1">
    <location>
        <begin position="1"/>
        <end position="33"/>
    </location>
</feature>
<keyword evidence="1" id="KW-0732">Signal</keyword>
<protein>
    <submittedName>
        <fullName evidence="2">Uncharacterized protein</fullName>
    </submittedName>
</protein>
<sequence>MGFCKNHVEFMSVLRMMVVVVVYLIIPPPMAHAQMGNPRILSVAVRGFDGRCSEVRVDGQANLPINSDMFVELVVGQPLFINVKFNDRCYYSPGCGFAQVYIPRAINSITIKRDILTNEVTVQGPFFVIAKFTLGWADGNCGVPPP</sequence>
<accession>A0ABP0U5F4</accession>
<evidence type="ECO:0000256" key="1">
    <source>
        <dbReference type="SAM" id="SignalP"/>
    </source>
</evidence>
<evidence type="ECO:0000313" key="2">
    <source>
        <dbReference type="EMBL" id="CAK9212489.1"/>
    </source>
</evidence>
<dbReference type="EMBL" id="OZ019911">
    <property type="protein sequence ID" value="CAK9212489.1"/>
    <property type="molecule type" value="Genomic_DNA"/>
</dbReference>
<keyword evidence="3" id="KW-1185">Reference proteome</keyword>
<feature type="chain" id="PRO_5047396634" evidence="1">
    <location>
        <begin position="34"/>
        <end position="146"/>
    </location>
</feature>
<proteinExistence type="predicted"/>
<evidence type="ECO:0000313" key="3">
    <source>
        <dbReference type="Proteomes" id="UP001497512"/>
    </source>
</evidence>
<organism evidence="2 3">
    <name type="scientific">Sphagnum troendelagicum</name>
    <dbReference type="NCBI Taxonomy" id="128251"/>
    <lineage>
        <taxon>Eukaryota</taxon>
        <taxon>Viridiplantae</taxon>
        <taxon>Streptophyta</taxon>
        <taxon>Embryophyta</taxon>
        <taxon>Bryophyta</taxon>
        <taxon>Sphagnophytina</taxon>
        <taxon>Sphagnopsida</taxon>
        <taxon>Sphagnales</taxon>
        <taxon>Sphagnaceae</taxon>
        <taxon>Sphagnum</taxon>
    </lineage>
</organism>
<dbReference type="Proteomes" id="UP001497512">
    <property type="component" value="Chromosome 19"/>
</dbReference>
<gene>
    <name evidence="2" type="ORF">CSSPTR1EN2_LOCUS11262</name>
</gene>
<reference evidence="2" key="1">
    <citation type="submission" date="2024-02" db="EMBL/GenBank/DDBJ databases">
        <authorList>
            <consortium name="ELIXIR-Norway"/>
            <consortium name="Elixir Norway"/>
        </authorList>
    </citation>
    <scope>NUCLEOTIDE SEQUENCE</scope>
</reference>
<name>A0ABP0U5F4_9BRYO</name>